<comment type="caution">
    <text evidence="1">The sequence shown here is derived from an EMBL/GenBank/DDBJ whole genome shotgun (WGS) entry which is preliminary data.</text>
</comment>
<dbReference type="EMBL" id="LNQE01001917">
    <property type="protein sequence ID" value="KUG02554.1"/>
    <property type="molecule type" value="Genomic_DNA"/>
</dbReference>
<evidence type="ECO:0000313" key="1">
    <source>
        <dbReference type="EMBL" id="KUG02554.1"/>
    </source>
</evidence>
<reference evidence="1" key="1">
    <citation type="journal article" date="2015" name="Proc. Natl. Acad. Sci. U.S.A.">
        <title>Networks of energetic and metabolic interactions define dynamics in microbial communities.</title>
        <authorList>
            <person name="Embree M."/>
            <person name="Liu J.K."/>
            <person name="Al-Bassam M.M."/>
            <person name="Zengler K."/>
        </authorList>
    </citation>
    <scope>NUCLEOTIDE SEQUENCE</scope>
</reference>
<dbReference type="InterPro" id="IPR019644">
    <property type="entry name" value="DUF2508"/>
</dbReference>
<organism evidence="1">
    <name type="scientific">hydrocarbon metagenome</name>
    <dbReference type="NCBI Taxonomy" id="938273"/>
    <lineage>
        <taxon>unclassified sequences</taxon>
        <taxon>metagenomes</taxon>
        <taxon>ecological metagenomes</taxon>
    </lineage>
</organism>
<evidence type="ECO:0008006" key="2">
    <source>
        <dbReference type="Google" id="ProtNLM"/>
    </source>
</evidence>
<accession>A0A0W8E1P6</accession>
<proteinExistence type="predicted"/>
<protein>
    <recommendedName>
        <fullName evidence="2">DUF2508 domain-containing protein</fullName>
    </recommendedName>
</protein>
<name>A0A0W8E1P6_9ZZZZ</name>
<dbReference type="Pfam" id="PF10704">
    <property type="entry name" value="DUF2508"/>
    <property type="match status" value="1"/>
</dbReference>
<sequence>MSDEVVLQQAYEELQQAQNWFANLNDPEMVDYAIFKIKAAEKHYDYLLKRIKTRSRGEHE</sequence>
<dbReference type="AlphaFoldDB" id="A0A0W8E1P6"/>
<gene>
    <name evidence="1" type="ORF">ASZ90_020050</name>
</gene>